<evidence type="ECO:0000313" key="7">
    <source>
        <dbReference type="EMBL" id="GBN53000.1"/>
    </source>
</evidence>
<gene>
    <name evidence="8" type="ORF">AVEN_122970_1</name>
    <name evidence="6" type="ORF">AVEN_157555_1</name>
    <name evidence="7" type="ORF">AVEN_158611_1</name>
</gene>
<keyword evidence="9" id="KW-1185">Reference proteome</keyword>
<evidence type="ECO:0000256" key="2">
    <source>
        <dbReference type="ARBA" id="ARBA00022729"/>
    </source>
</evidence>
<name>A0A4Y2PRW4_ARAVE</name>
<evidence type="ECO:0000313" key="8">
    <source>
        <dbReference type="EMBL" id="GBN54482.1"/>
    </source>
</evidence>
<dbReference type="SUPFAM" id="SSF55486">
    <property type="entry name" value="Metalloproteases ('zincins'), catalytic domain"/>
    <property type="match status" value="1"/>
</dbReference>
<dbReference type="GO" id="GO:0008241">
    <property type="term" value="F:peptidyl-dipeptidase activity"/>
    <property type="evidence" value="ECO:0007669"/>
    <property type="project" value="InterPro"/>
</dbReference>
<protein>
    <submittedName>
        <fullName evidence="6">Uncharacterized protein</fullName>
    </submittedName>
</protein>
<dbReference type="EMBL" id="BGPR01216375">
    <property type="protein sequence ID" value="GBN52997.1"/>
    <property type="molecule type" value="Genomic_DNA"/>
</dbReference>
<dbReference type="GO" id="GO:0006508">
    <property type="term" value="P:proteolysis"/>
    <property type="evidence" value="ECO:0007669"/>
    <property type="project" value="InterPro"/>
</dbReference>
<comment type="similarity">
    <text evidence="1 5">Belongs to the peptidase M2 family.</text>
</comment>
<evidence type="ECO:0000313" key="6">
    <source>
        <dbReference type="EMBL" id="GBN52997.1"/>
    </source>
</evidence>
<dbReference type="Proteomes" id="UP000499080">
    <property type="component" value="Unassembled WGS sequence"/>
</dbReference>
<dbReference type="EMBL" id="BGPR01217053">
    <property type="protein sequence ID" value="GBN54482.1"/>
    <property type="molecule type" value="Genomic_DNA"/>
</dbReference>
<evidence type="ECO:0000256" key="4">
    <source>
        <dbReference type="ARBA" id="ARBA00023180"/>
    </source>
</evidence>
<keyword evidence="4" id="KW-0325">Glycoprotein</keyword>
<comment type="caution">
    <text evidence="6">The sequence shown here is derived from an EMBL/GenBank/DDBJ whole genome shotgun (WGS) entry which is preliminary data.</text>
</comment>
<dbReference type="Pfam" id="PF01401">
    <property type="entry name" value="Peptidase_M2"/>
    <property type="match status" value="1"/>
</dbReference>
<keyword evidence="2" id="KW-0732">Signal</keyword>
<reference evidence="6 9" key="1">
    <citation type="journal article" date="2019" name="Sci. Rep.">
        <title>Orb-weaving spider Araneus ventricosus genome elucidates the spidroin gene catalogue.</title>
        <authorList>
            <person name="Kono N."/>
            <person name="Nakamura H."/>
            <person name="Ohtoshi R."/>
            <person name="Moran D.A.P."/>
            <person name="Shinohara A."/>
            <person name="Yoshida Y."/>
            <person name="Fujiwara M."/>
            <person name="Mori M."/>
            <person name="Tomita M."/>
            <person name="Arakawa K."/>
        </authorList>
    </citation>
    <scope>NUCLEOTIDE SEQUENCE [LARGE SCALE GENOMIC DNA]</scope>
</reference>
<dbReference type="PROSITE" id="PS52011">
    <property type="entry name" value="PEPTIDASE_M2"/>
    <property type="match status" value="1"/>
</dbReference>
<sequence length="66" mass="7674">NMWAQNWGNILDIVKPYPKKNSIDVTGTMEQKVKFISALDNFHRKVSIKLSLKNRVEWSELLTIDA</sequence>
<organism evidence="6 9">
    <name type="scientific">Araneus ventricosus</name>
    <name type="common">Orbweaver spider</name>
    <name type="synonym">Epeira ventricosa</name>
    <dbReference type="NCBI Taxonomy" id="182803"/>
    <lineage>
        <taxon>Eukaryota</taxon>
        <taxon>Metazoa</taxon>
        <taxon>Ecdysozoa</taxon>
        <taxon>Arthropoda</taxon>
        <taxon>Chelicerata</taxon>
        <taxon>Arachnida</taxon>
        <taxon>Araneae</taxon>
        <taxon>Araneomorphae</taxon>
        <taxon>Entelegynae</taxon>
        <taxon>Araneoidea</taxon>
        <taxon>Araneidae</taxon>
        <taxon>Araneus</taxon>
    </lineage>
</organism>
<evidence type="ECO:0000256" key="5">
    <source>
        <dbReference type="PROSITE-ProRule" id="PRU01355"/>
    </source>
</evidence>
<dbReference type="GO" id="GO:0016020">
    <property type="term" value="C:membrane"/>
    <property type="evidence" value="ECO:0007669"/>
    <property type="project" value="InterPro"/>
</dbReference>
<dbReference type="InterPro" id="IPR001548">
    <property type="entry name" value="Peptidase_M2"/>
</dbReference>
<proteinExistence type="inferred from homology"/>
<evidence type="ECO:0000313" key="9">
    <source>
        <dbReference type="Proteomes" id="UP000499080"/>
    </source>
</evidence>
<accession>A0A4Y2PRW4</accession>
<feature type="non-terminal residue" evidence="6">
    <location>
        <position position="1"/>
    </location>
</feature>
<keyword evidence="3" id="KW-1015">Disulfide bond</keyword>
<dbReference type="AlphaFoldDB" id="A0A4Y2PRW4"/>
<evidence type="ECO:0000256" key="3">
    <source>
        <dbReference type="ARBA" id="ARBA00023157"/>
    </source>
</evidence>
<evidence type="ECO:0000256" key="1">
    <source>
        <dbReference type="ARBA" id="ARBA00008139"/>
    </source>
</evidence>
<comment type="caution">
    <text evidence="5">Lacks conserved residue(s) required for the propagation of feature annotation.</text>
</comment>
<dbReference type="EMBL" id="BGPR01216376">
    <property type="protein sequence ID" value="GBN53000.1"/>
    <property type="molecule type" value="Genomic_DNA"/>
</dbReference>
<dbReference type="GO" id="GO:0008237">
    <property type="term" value="F:metallopeptidase activity"/>
    <property type="evidence" value="ECO:0007669"/>
    <property type="project" value="InterPro"/>
</dbReference>